<sequence length="109" mass="11947">MKIGIDRVRNSNSNEVVFPLEWMAIKMKYDSSRRAINHRWEGIEEAFGRGKVRGSCGLTGEISAERESALSGTRKSPVWGGGELGGSQSGGRRSRGGGSKRWQCALEHP</sequence>
<protein>
    <submittedName>
        <fullName evidence="2">Uncharacterized protein</fullName>
    </submittedName>
</protein>
<gene>
    <name evidence="2" type="ORF">AVEN_34809_1</name>
</gene>
<name>A0A4Y2N3Z9_ARAVE</name>
<evidence type="ECO:0000313" key="3">
    <source>
        <dbReference type="Proteomes" id="UP000499080"/>
    </source>
</evidence>
<proteinExistence type="predicted"/>
<dbReference type="EMBL" id="BGPR01008476">
    <property type="protein sequence ID" value="GBN34081.1"/>
    <property type="molecule type" value="Genomic_DNA"/>
</dbReference>
<feature type="region of interest" description="Disordered" evidence="1">
    <location>
        <begin position="63"/>
        <end position="109"/>
    </location>
</feature>
<organism evidence="2 3">
    <name type="scientific">Araneus ventricosus</name>
    <name type="common">Orbweaver spider</name>
    <name type="synonym">Epeira ventricosa</name>
    <dbReference type="NCBI Taxonomy" id="182803"/>
    <lineage>
        <taxon>Eukaryota</taxon>
        <taxon>Metazoa</taxon>
        <taxon>Ecdysozoa</taxon>
        <taxon>Arthropoda</taxon>
        <taxon>Chelicerata</taxon>
        <taxon>Arachnida</taxon>
        <taxon>Araneae</taxon>
        <taxon>Araneomorphae</taxon>
        <taxon>Entelegynae</taxon>
        <taxon>Araneoidea</taxon>
        <taxon>Araneidae</taxon>
        <taxon>Araneus</taxon>
    </lineage>
</organism>
<accession>A0A4Y2N3Z9</accession>
<evidence type="ECO:0000256" key="1">
    <source>
        <dbReference type="SAM" id="MobiDB-lite"/>
    </source>
</evidence>
<keyword evidence="3" id="KW-1185">Reference proteome</keyword>
<feature type="compositionally biased region" description="Gly residues" evidence="1">
    <location>
        <begin position="79"/>
        <end position="89"/>
    </location>
</feature>
<reference evidence="2 3" key="1">
    <citation type="journal article" date="2019" name="Sci. Rep.">
        <title>Orb-weaving spider Araneus ventricosus genome elucidates the spidroin gene catalogue.</title>
        <authorList>
            <person name="Kono N."/>
            <person name="Nakamura H."/>
            <person name="Ohtoshi R."/>
            <person name="Moran D.A.P."/>
            <person name="Shinohara A."/>
            <person name="Yoshida Y."/>
            <person name="Fujiwara M."/>
            <person name="Mori M."/>
            <person name="Tomita M."/>
            <person name="Arakawa K."/>
        </authorList>
    </citation>
    <scope>NUCLEOTIDE SEQUENCE [LARGE SCALE GENOMIC DNA]</scope>
</reference>
<dbReference type="AlphaFoldDB" id="A0A4Y2N3Z9"/>
<evidence type="ECO:0000313" key="2">
    <source>
        <dbReference type="EMBL" id="GBN34081.1"/>
    </source>
</evidence>
<comment type="caution">
    <text evidence="2">The sequence shown here is derived from an EMBL/GenBank/DDBJ whole genome shotgun (WGS) entry which is preliminary data.</text>
</comment>
<dbReference type="Proteomes" id="UP000499080">
    <property type="component" value="Unassembled WGS sequence"/>
</dbReference>